<dbReference type="eggNOG" id="COG1677">
    <property type="taxonomic scope" value="Bacteria"/>
</dbReference>
<dbReference type="GO" id="GO:0009425">
    <property type="term" value="C:bacterial-type flagellum basal body"/>
    <property type="evidence" value="ECO:0007669"/>
    <property type="project" value="UniProtKB-SubCell"/>
</dbReference>
<dbReference type="NCBIfam" id="TIGR00205">
    <property type="entry name" value="fliE"/>
    <property type="match status" value="1"/>
</dbReference>
<dbReference type="GO" id="GO:0003774">
    <property type="term" value="F:cytoskeletal motor activity"/>
    <property type="evidence" value="ECO:0007669"/>
    <property type="project" value="InterPro"/>
</dbReference>
<dbReference type="PRINTS" id="PR01006">
    <property type="entry name" value="FLGHOOKFLIE"/>
</dbReference>
<dbReference type="PANTHER" id="PTHR34653:SF1">
    <property type="entry name" value="FLAGELLAR HOOK-BASAL BODY COMPLEX PROTEIN FLIE"/>
    <property type="match status" value="1"/>
</dbReference>
<gene>
    <name evidence="5" type="primary">fliE</name>
    <name evidence="6" type="ORF">IMCC3088_1930</name>
</gene>
<proteinExistence type="inferred from homology"/>
<reference evidence="6 7" key="1">
    <citation type="journal article" date="2011" name="J. Bacteriol.">
        <title>Genome sequence of strain IMCC3088, a proteorhodopsin-containing marine bacterium belonging to the OM60/NOR5 clade.</title>
        <authorList>
            <person name="Jang Y."/>
            <person name="Oh H.M."/>
            <person name="Kang I."/>
            <person name="Lee K."/>
            <person name="Yang S.J."/>
            <person name="Cho J.C."/>
        </authorList>
    </citation>
    <scope>NUCLEOTIDE SEQUENCE [LARGE SCALE GENOMIC DNA]</scope>
    <source>
        <strain evidence="6 7">IMCC3088</strain>
    </source>
</reference>
<dbReference type="PANTHER" id="PTHR34653">
    <property type="match status" value="1"/>
</dbReference>
<evidence type="ECO:0000256" key="1">
    <source>
        <dbReference type="ARBA" id="ARBA00004117"/>
    </source>
</evidence>
<keyword evidence="6" id="KW-0969">Cilium</keyword>
<dbReference type="GO" id="GO:0071973">
    <property type="term" value="P:bacterial-type flagellum-dependent cell motility"/>
    <property type="evidence" value="ECO:0007669"/>
    <property type="project" value="InterPro"/>
</dbReference>
<evidence type="ECO:0000256" key="5">
    <source>
        <dbReference type="HAMAP-Rule" id="MF_00724"/>
    </source>
</evidence>
<comment type="caution">
    <text evidence="6">The sequence shown here is derived from an EMBL/GenBank/DDBJ whole genome shotgun (WGS) entry which is preliminary data.</text>
</comment>
<dbReference type="Proteomes" id="UP000005615">
    <property type="component" value="Unassembled WGS sequence"/>
</dbReference>
<evidence type="ECO:0000256" key="2">
    <source>
        <dbReference type="ARBA" id="ARBA00009272"/>
    </source>
</evidence>
<sequence length="98" mass="10909">MQQAQEVHRKSSELAAFSGLESSATTGKFSDSIMDVIKDVNSQQMQASETRASFEYSEDMPLTQVILDTQKASIAFEATLQIRNKVLKAYQDIMSMPV</sequence>
<keyword evidence="6" id="KW-0282">Flagellum</keyword>
<evidence type="ECO:0000256" key="4">
    <source>
        <dbReference type="ARBA" id="ARBA00023143"/>
    </source>
</evidence>
<evidence type="ECO:0000256" key="3">
    <source>
        <dbReference type="ARBA" id="ARBA00018024"/>
    </source>
</evidence>
<protein>
    <recommendedName>
        <fullName evidence="3 5">Flagellar hook-basal body complex protein FliE</fullName>
    </recommendedName>
</protein>
<name>F3L306_9GAMM</name>
<comment type="similarity">
    <text evidence="2 5">Belongs to the FliE family.</text>
</comment>
<dbReference type="HAMAP" id="MF_00724">
    <property type="entry name" value="FliE"/>
    <property type="match status" value="1"/>
</dbReference>
<comment type="subcellular location">
    <subcellularLocation>
        <location evidence="1 5">Bacterial flagellum basal body</location>
    </subcellularLocation>
</comment>
<accession>F3L306</accession>
<dbReference type="EMBL" id="AEIG01000057">
    <property type="protein sequence ID" value="EGG29301.1"/>
    <property type="molecule type" value="Genomic_DNA"/>
</dbReference>
<dbReference type="AlphaFoldDB" id="F3L306"/>
<keyword evidence="4 5" id="KW-0975">Bacterial flagellum</keyword>
<dbReference type="GO" id="GO:0005198">
    <property type="term" value="F:structural molecule activity"/>
    <property type="evidence" value="ECO:0007669"/>
    <property type="project" value="UniProtKB-UniRule"/>
</dbReference>
<dbReference type="Pfam" id="PF02049">
    <property type="entry name" value="FliE"/>
    <property type="match status" value="1"/>
</dbReference>
<keyword evidence="7" id="KW-1185">Reference proteome</keyword>
<evidence type="ECO:0000313" key="6">
    <source>
        <dbReference type="EMBL" id="EGG29301.1"/>
    </source>
</evidence>
<evidence type="ECO:0000313" key="7">
    <source>
        <dbReference type="Proteomes" id="UP000005615"/>
    </source>
</evidence>
<organism evidence="6 7">
    <name type="scientific">Aequoribacter fuscus</name>
    <dbReference type="NCBI Taxonomy" id="2518989"/>
    <lineage>
        <taxon>Bacteria</taxon>
        <taxon>Pseudomonadati</taxon>
        <taxon>Pseudomonadota</taxon>
        <taxon>Gammaproteobacteria</taxon>
        <taxon>Cellvibrionales</taxon>
        <taxon>Halieaceae</taxon>
        <taxon>Aequoribacter</taxon>
    </lineage>
</organism>
<dbReference type="STRING" id="2518989.IMCC3088_1930"/>
<keyword evidence="6" id="KW-0966">Cell projection</keyword>
<dbReference type="InterPro" id="IPR001624">
    <property type="entry name" value="FliE"/>
</dbReference>